<gene>
    <name evidence="2" type="ORF">BJL86_0456</name>
</gene>
<keyword evidence="3" id="KW-1185">Reference proteome</keyword>
<dbReference type="SUPFAM" id="SSF46955">
    <property type="entry name" value="Putative DNA-binding domain"/>
    <property type="match status" value="1"/>
</dbReference>
<proteinExistence type="predicted"/>
<dbReference type="EMBL" id="CP015961">
    <property type="protein sequence ID" value="ANI91263.1"/>
    <property type="molecule type" value="Genomic_DNA"/>
</dbReference>
<evidence type="ECO:0000313" key="2">
    <source>
        <dbReference type="EMBL" id="ANI91263.1"/>
    </source>
</evidence>
<protein>
    <recommendedName>
        <fullName evidence="1">Helix-turn-helix domain-containing protein</fullName>
    </recommendedName>
</protein>
<dbReference type="AlphaFoldDB" id="A0A173LHB0"/>
<accession>A0A173LHB0</accession>
<reference evidence="2 3" key="1">
    <citation type="submission" date="2016-06" db="EMBL/GenBank/DDBJ databases">
        <title>Complete genome sequence of a saline-alkali tolerant type strain Dietzia timorensis ID05-A0528T.</title>
        <authorList>
            <person name="Wu X."/>
        </authorList>
    </citation>
    <scope>NUCLEOTIDE SEQUENCE [LARGE SCALE GENOMIC DNA]</scope>
    <source>
        <strain evidence="2 3">ID05-A0528</strain>
    </source>
</reference>
<dbReference type="InterPro" id="IPR009061">
    <property type="entry name" value="DNA-bd_dom_put_sf"/>
</dbReference>
<dbReference type="STRING" id="499555.BJL86_0456"/>
<dbReference type="InterPro" id="IPR041657">
    <property type="entry name" value="HTH_17"/>
</dbReference>
<evidence type="ECO:0000313" key="3">
    <source>
        <dbReference type="Proteomes" id="UP000186104"/>
    </source>
</evidence>
<dbReference type="Proteomes" id="UP000186104">
    <property type="component" value="Chromosome"/>
</dbReference>
<dbReference type="RefSeq" id="WP_075844784.1">
    <property type="nucleotide sequence ID" value="NZ_CP015961.1"/>
</dbReference>
<dbReference type="Pfam" id="PF12728">
    <property type="entry name" value="HTH_17"/>
    <property type="match status" value="1"/>
</dbReference>
<feature type="domain" description="Helix-turn-helix" evidence="1">
    <location>
        <begin position="14"/>
        <end position="63"/>
    </location>
</feature>
<name>A0A173LHB0_9ACTN</name>
<sequence>MQRTLSEKIAEGAWLTSDEVGEYLGLSQGALRAWRANGQGPRFSRLTSKVIRYAAADVVEWARDPLNGPSASEPTDCAKRA</sequence>
<organism evidence="2 3">
    <name type="scientific">Dietzia timorensis</name>
    <dbReference type="NCBI Taxonomy" id="499555"/>
    <lineage>
        <taxon>Bacteria</taxon>
        <taxon>Bacillati</taxon>
        <taxon>Actinomycetota</taxon>
        <taxon>Actinomycetes</taxon>
        <taxon>Mycobacteriales</taxon>
        <taxon>Dietziaceae</taxon>
        <taxon>Dietzia</taxon>
    </lineage>
</organism>
<dbReference type="KEGG" id="dtm:BJL86_0456"/>
<evidence type="ECO:0000259" key="1">
    <source>
        <dbReference type="Pfam" id="PF12728"/>
    </source>
</evidence>